<dbReference type="Proteomes" id="UP000240505">
    <property type="component" value="Chromosome"/>
</dbReference>
<dbReference type="AlphaFoldDB" id="A0A2R4CAU6"/>
<dbReference type="RefSeq" id="WP_107142105.1">
    <property type="nucleotide sequence ID" value="NZ_CP028324.1"/>
</dbReference>
<dbReference type="Pfam" id="PF17186">
    <property type="entry name" value="Lipocalin_9"/>
    <property type="match status" value="1"/>
</dbReference>
<evidence type="ECO:0000313" key="4">
    <source>
        <dbReference type="Proteomes" id="UP000240505"/>
    </source>
</evidence>
<evidence type="ECO:0000259" key="2">
    <source>
        <dbReference type="Pfam" id="PF07143"/>
    </source>
</evidence>
<dbReference type="EMBL" id="CP028324">
    <property type="protein sequence ID" value="AVR96756.1"/>
    <property type="molecule type" value="Genomic_DNA"/>
</dbReference>
<dbReference type="SUPFAM" id="SSF159245">
    <property type="entry name" value="AttH-like"/>
    <property type="match status" value="1"/>
</dbReference>
<dbReference type="KEGG" id="masz:C9I28_14545"/>
<organism evidence="3 4">
    <name type="scientific">Pseudoduganella armeniaca</name>
    <dbReference type="NCBI Taxonomy" id="2072590"/>
    <lineage>
        <taxon>Bacteria</taxon>
        <taxon>Pseudomonadati</taxon>
        <taxon>Pseudomonadota</taxon>
        <taxon>Betaproteobacteria</taxon>
        <taxon>Burkholderiales</taxon>
        <taxon>Oxalobacteraceae</taxon>
        <taxon>Telluria group</taxon>
        <taxon>Pseudoduganella</taxon>
    </lineage>
</organism>
<dbReference type="Gene3D" id="2.40.370.10">
    <property type="entry name" value="AttH-like domain"/>
    <property type="match status" value="2"/>
</dbReference>
<feature type="signal peptide" evidence="1">
    <location>
        <begin position="1"/>
        <end position="16"/>
    </location>
</feature>
<protein>
    <submittedName>
        <fullName evidence="3">Carotenoid 1,2-hydratase</fullName>
    </submittedName>
</protein>
<feature type="chain" id="PRO_5015307810" evidence="1">
    <location>
        <begin position="17"/>
        <end position="356"/>
    </location>
</feature>
<dbReference type="PANTHER" id="PTHR38591:SF1">
    <property type="entry name" value="BLL1000 PROTEIN"/>
    <property type="match status" value="1"/>
</dbReference>
<dbReference type="InterPro" id="IPR023374">
    <property type="entry name" value="AttH-like_dom_sf"/>
</dbReference>
<dbReference type="PANTHER" id="PTHR38591">
    <property type="entry name" value="HYDROLASE"/>
    <property type="match status" value="1"/>
</dbReference>
<dbReference type="InterPro" id="IPR010791">
    <property type="entry name" value="AttH_dom"/>
</dbReference>
<keyword evidence="1" id="KW-0732">Signal</keyword>
<name>A0A2R4CAU6_9BURK</name>
<dbReference type="Pfam" id="PF07143">
    <property type="entry name" value="CrtC"/>
    <property type="match status" value="1"/>
</dbReference>
<dbReference type="OrthoDB" id="9770826at2"/>
<evidence type="ECO:0000256" key="1">
    <source>
        <dbReference type="SAM" id="SignalP"/>
    </source>
</evidence>
<proteinExistence type="predicted"/>
<gene>
    <name evidence="3" type="ORF">C9I28_14545</name>
</gene>
<evidence type="ECO:0000313" key="3">
    <source>
        <dbReference type="EMBL" id="AVR96756.1"/>
    </source>
</evidence>
<sequence length="356" mass="38828">MRRLLCCLLLCGPALAAPTFTPVTPLAPGATLDFPRDFGAHPGFKTEWWYATGWLTTAAGKQLGYQVTFFRSATGQDARNPSQFAPTQLIIAHAALSDPAQGKLLHDQRSARAGFGLAYAKTGDTDVKVDGWRMARRADGSYDVAIDGAGFTLRLALVPTQPVLPQGVGGYSRKGPRPQQASYYYSKPQLRTSGIVTRADGSRQPVTGTTWLDHEWSSQVLDADSVGWDWLGANLDDGGALMAFQVRGRGGAKLWGHATWRDRSGKIVHYGPDQVSFTPRRRWRSPRTNAAYPVAQRLVTGTTSWDIAPLQDDQELDSRRSTGAVYWEGAVTVGRAGRTVGRAYLELTGYLAPMKL</sequence>
<accession>A0A2R4CAU6</accession>
<feature type="domain" description="AttH" evidence="2">
    <location>
        <begin position="46"/>
        <end position="218"/>
    </location>
</feature>
<keyword evidence="4" id="KW-1185">Reference proteome</keyword>
<reference evidence="3 4" key="1">
    <citation type="submission" date="2018-03" db="EMBL/GenBank/DDBJ databases">
        <title>Massilia armeniaca sp. nov., isolated from desert soil.</title>
        <authorList>
            <person name="Huang H."/>
            <person name="Ren M."/>
        </authorList>
    </citation>
    <scope>NUCLEOTIDE SEQUENCE [LARGE SCALE GENOMIC DNA]</scope>
    <source>
        <strain evidence="3 4">ZMN-3</strain>
    </source>
</reference>